<sequence>MLQAKIIEDLENKAEHLKSEYDLFFDSNDLISYASSLPNDYPTTEKLYKFIYSLYHYHHFGVESCVCMLFYVLKFLKESKIPLFRKTWKKILITAALISQEVTNENYLNNYEFGLIFDNLSDCALYEMKKDYLNVLHLSYEIDEQKYEAVIDGSIINYILIFFIF</sequence>
<keyword evidence="2" id="KW-1185">Reference proteome</keyword>
<evidence type="ECO:0008006" key="3">
    <source>
        <dbReference type="Google" id="ProtNLM"/>
    </source>
</evidence>
<evidence type="ECO:0000313" key="1">
    <source>
        <dbReference type="EMBL" id="CAG9333595.1"/>
    </source>
</evidence>
<proteinExistence type="predicted"/>
<comment type="caution">
    <text evidence="1">The sequence shown here is derived from an EMBL/GenBank/DDBJ whole genome shotgun (WGS) entry which is preliminary data.</text>
</comment>
<protein>
    <recommendedName>
        <fullName evidence="3">Cyclin N-terminal domain-containing protein</fullName>
    </recommendedName>
</protein>
<accession>A0AAU9KJR2</accession>
<organism evidence="1 2">
    <name type="scientific">Blepharisma stoltei</name>
    <dbReference type="NCBI Taxonomy" id="1481888"/>
    <lineage>
        <taxon>Eukaryota</taxon>
        <taxon>Sar</taxon>
        <taxon>Alveolata</taxon>
        <taxon>Ciliophora</taxon>
        <taxon>Postciliodesmatophora</taxon>
        <taxon>Heterotrichea</taxon>
        <taxon>Heterotrichida</taxon>
        <taxon>Blepharismidae</taxon>
        <taxon>Blepharisma</taxon>
    </lineage>
</organism>
<name>A0AAU9KJR2_9CILI</name>
<dbReference type="Proteomes" id="UP001162131">
    <property type="component" value="Unassembled WGS sequence"/>
</dbReference>
<gene>
    <name evidence="1" type="ORF">BSTOLATCC_MIC59413</name>
</gene>
<dbReference type="AlphaFoldDB" id="A0AAU9KJR2"/>
<dbReference type="EMBL" id="CAJZBQ010000057">
    <property type="protein sequence ID" value="CAG9333595.1"/>
    <property type="molecule type" value="Genomic_DNA"/>
</dbReference>
<reference evidence="1" key="1">
    <citation type="submission" date="2021-09" db="EMBL/GenBank/DDBJ databases">
        <authorList>
            <consortium name="AG Swart"/>
            <person name="Singh M."/>
            <person name="Singh A."/>
            <person name="Seah K."/>
            <person name="Emmerich C."/>
        </authorList>
    </citation>
    <scope>NUCLEOTIDE SEQUENCE</scope>
    <source>
        <strain evidence="1">ATCC30299</strain>
    </source>
</reference>
<evidence type="ECO:0000313" key="2">
    <source>
        <dbReference type="Proteomes" id="UP001162131"/>
    </source>
</evidence>